<reference evidence="2 3" key="1">
    <citation type="submission" date="2020-10" db="EMBL/GenBank/DDBJ databases">
        <title>Genome Sequencing of Rodentibacter spp. strain DSM111151.</title>
        <authorList>
            <person name="Benga L."/>
            <person name="Lautwein T."/>
        </authorList>
    </citation>
    <scope>NUCLEOTIDE SEQUENCE [LARGE SCALE GENOMIC DNA]</scope>
    <source>
        <strain evidence="2 3">DSM 111151</strain>
    </source>
</reference>
<dbReference type="PANTHER" id="PTHR34504:SF2">
    <property type="entry name" value="UPF0150 PROTEIN SSL0259"/>
    <property type="match status" value="1"/>
</dbReference>
<feature type="domain" description="HicB-like antitoxin of toxin-antitoxin system" evidence="1">
    <location>
        <begin position="3"/>
        <end position="126"/>
    </location>
</feature>
<dbReference type="InterPro" id="IPR051404">
    <property type="entry name" value="TA_system_antitoxin"/>
</dbReference>
<dbReference type="InterPro" id="IPR031807">
    <property type="entry name" value="HicB-like"/>
</dbReference>
<proteinExistence type="predicted"/>
<dbReference type="PANTHER" id="PTHR34504">
    <property type="entry name" value="ANTITOXIN HICB"/>
    <property type="match status" value="1"/>
</dbReference>
<name>A0ABX6V475_9PAST</name>
<dbReference type="Proteomes" id="UP000663069">
    <property type="component" value="Chromosome"/>
</dbReference>
<dbReference type="RefSeq" id="WP_194812633.1">
    <property type="nucleotide sequence ID" value="NZ_CP063056.1"/>
</dbReference>
<accession>A0ABX6V475</accession>
<evidence type="ECO:0000259" key="1">
    <source>
        <dbReference type="Pfam" id="PF15919"/>
    </source>
</evidence>
<dbReference type="CDD" id="cd22231">
    <property type="entry name" value="RHH_NikR_HicB-like"/>
    <property type="match status" value="1"/>
</dbReference>
<dbReference type="Gene3D" id="3.30.160.250">
    <property type="match status" value="1"/>
</dbReference>
<dbReference type="EMBL" id="CP063056">
    <property type="protein sequence ID" value="QPB43056.1"/>
    <property type="molecule type" value="Genomic_DNA"/>
</dbReference>
<organism evidence="2 3">
    <name type="scientific">Rodentibacter haemolyticus</name>
    <dbReference type="NCBI Taxonomy" id="2778911"/>
    <lineage>
        <taxon>Bacteria</taxon>
        <taxon>Pseudomonadati</taxon>
        <taxon>Pseudomonadota</taxon>
        <taxon>Gammaproteobacteria</taxon>
        <taxon>Pasteurellales</taxon>
        <taxon>Pasteurellaceae</taxon>
        <taxon>Rodentibacter</taxon>
    </lineage>
</organism>
<evidence type="ECO:0000313" key="3">
    <source>
        <dbReference type="Proteomes" id="UP000663069"/>
    </source>
</evidence>
<evidence type="ECO:0000313" key="2">
    <source>
        <dbReference type="EMBL" id="QPB43056.1"/>
    </source>
</evidence>
<protein>
    <submittedName>
        <fullName evidence="2">Type II toxin-antitoxin system HicB family antitoxin</fullName>
    </submittedName>
</protein>
<dbReference type="Pfam" id="PF15919">
    <property type="entry name" value="HicB_lk_antitox"/>
    <property type="match status" value="1"/>
</dbReference>
<sequence>MLYPICMEKVSDGYVVSVPDVPGCFSAGDNMEEAILNTKEAIAFHIEGMLEDGEELPKSKPAEQYINDPEYHGFIVTVVDVDLAHLMGKAEKINITLPSLLLHRIDQFVATHPEYKNRSNFLAQLATNKLLTA</sequence>
<dbReference type="SUPFAM" id="SSF143100">
    <property type="entry name" value="TTHA1013/TTHA0281-like"/>
    <property type="match status" value="1"/>
</dbReference>
<dbReference type="InterPro" id="IPR035069">
    <property type="entry name" value="TTHA1013/TTHA0281-like"/>
</dbReference>
<keyword evidence="3" id="KW-1185">Reference proteome</keyword>
<gene>
    <name evidence="2" type="ORF">IHV77_02760</name>
</gene>